<accession>A0AA86I9L9</accession>
<dbReference type="EMBL" id="CP022674">
    <property type="protein sequence ID" value="AXI27982.1"/>
    <property type="molecule type" value="Genomic_DNA"/>
</dbReference>
<gene>
    <name evidence="1" type="ORF">CIB87_02750</name>
</gene>
<dbReference type="RefSeq" id="WP_114894444.1">
    <property type="nucleotide sequence ID" value="NZ_CP022674.1"/>
</dbReference>
<name>A0AA86I9L9_PRIMG</name>
<evidence type="ECO:0000313" key="1">
    <source>
        <dbReference type="EMBL" id="AXI27982.1"/>
    </source>
</evidence>
<sequence length="230" mass="26432">MNIQVDLRDSKSVEDYSAEIFAEEGLKLTEEDAKKFSFLYENKWIGITQYSHRLASGWTQSQEFVEVLNENLEKAHTLEEATEALLTQLKLFGKQAVAEFVGVLCLLEAKANIHKNNDAIISEVRLMERSYFGYMNDLVNALNFDTNEDFSLIRPLNDEASGFIEWMFGVVDISLINRRELIKQALQSESYDELMLKLLITTRDLFEDASLLCGYLAVKLKLEKKYASLF</sequence>
<proteinExistence type="predicted"/>
<dbReference type="Proteomes" id="UP000253834">
    <property type="component" value="Chromosome"/>
</dbReference>
<dbReference type="AlphaFoldDB" id="A0AA86I9L9"/>
<organism evidence="1 2">
    <name type="scientific">Priestia megaterium</name>
    <name type="common">Bacillus megaterium</name>
    <dbReference type="NCBI Taxonomy" id="1404"/>
    <lineage>
        <taxon>Bacteria</taxon>
        <taxon>Bacillati</taxon>
        <taxon>Bacillota</taxon>
        <taxon>Bacilli</taxon>
        <taxon>Bacillales</taxon>
        <taxon>Bacillaceae</taxon>
        <taxon>Priestia</taxon>
    </lineage>
</organism>
<reference evidence="1 2" key="1">
    <citation type="submission" date="2017-07" db="EMBL/GenBank/DDBJ databases">
        <title>Isolation and development of strain Bacillus megaterium SR7 for enhanced growth and metabolite production under supercritical carbon dioxide.</title>
        <authorList>
            <person name="Freedman A.J.E."/>
            <person name="Peet K.C."/>
            <person name="Boock J.T."/>
            <person name="Penn K."/>
            <person name="Prather K.L.J."/>
            <person name="Thompson J.R."/>
        </authorList>
    </citation>
    <scope>NUCLEOTIDE SEQUENCE [LARGE SCALE GENOMIC DNA]</scope>
    <source>
        <strain evidence="1 2">SR7</strain>
    </source>
</reference>
<evidence type="ECO:0000313" key="2">
    <source>
        <dbReference type="Proteomes" id="UP000253834"/>
    </source>
</evidence>
<protein>
    <submittedName>
        <fullName evidence="1">Uncharacterized protein</fullName>
    </submittedName>
</protein>